<evidence type="ECO:0000313" key="1">
    <source>
        <dbReference type="EMBL" id="AXG67697.1"/>
    </source>
</evidence>
<dbReference type="EMDB" id="EMD-34539"/>
<reference evidence="1 2" key="1">
    <citation type="submission" date="2018-07" db="EMBL/GenBank/DDBJ databases">
        <title>Complete sequence of phage GP4.</title>
        <authorList>
            <person name="Wang R."/>
            <person name="Tong Y."/>
            <person name="Liu H."/>
        </authorList>
    </citation>
    <scope>NUCLEOTIDE SEQUENCE [LARGE SCALE GENOMIC DNA]</scope>
</reference>
<dbReference type="InterPro" id="IPR025267">
    <property type="entry name" value="ORF017-like"/>
</dbReference>
<reference evidence="3" key="2">
    <citation type="journal article" date="2022" name="Viruses">
        <title>A Capsid Structure of &lt;i&gt;Ralstonia solanacearum&lt;/i&gt;&amp;nbsp;&lt;i&gt;podoviridae&lt;/i&gt; GP4 with a Triangulation Number T = 9.</title>
        <authorList>
            <person name="Zheng J."/>
            <person name="Chen W."/>
            <person name="Xiao H."/>
            <person name="Yang F."/>
            <person name="Li X."/>
            <person name="Song J."/>
            <person name="Cheng L."/>
            <person name="Liu H."/>
        </authorList>
    </citation>
    <scope>STRUCTURE BY ELECTRON MICROSCOPY (3.70 ANGSTROMS)</scope>
</reference>
<sequence length="369" mass="40767">MSSTVIAFGDPKAQKKWSSELAVDIRKKSYFESRFIGTSENAVIQRKTEVESDAGDRVSFDLSVRLRGQPTFGDDRVEGKEENLKFYTDEVIIDQVRHSVSAGGRMSRKRTAHDLRKTGRDRLGDYFYQLTDELFFMYLSGARGINKDFILPTSFTGYAKNPFNTPDAAHLLYGGVATSKASLANTDTMSRVVIERANVQATMMQAQDPETANMVPVSVEGEDRYVCVMSPFQEHSLRTSDAAGWLEIQKAAAAAEGRNNPIFKGGLGMIGNTVLHSHRNVVRFSDYGAGSDQPAARALFMGRQAAVVAYGTKGGLRYDWQEETKDYGNEPTVASGFIAGIKKTRFNDRDFGVISIDTYAKDPNPNNPA</sequence>
<dbReference type="Proteomes" id="UP000259464">
    <property type="component" value="Segment"/>
</dbReference>
<accession>A0A345GTT3</accession>
<proteinExistence type="evidence at protein level"/>
<protein>
    <submittedName>
        <fullName evidence="1">Major capsid protein</fullName>
    </submittedName>
</protein>
<keyword evidence="2" id="KW-1185">Reference proteome</keyword>
<organism evidence="1 2">
    <name type="scientific">Ralstonia phage GP4</name>
    <dbReference type="NCBI Taxonomy" id="2282904"/>
    <lineage>
        <taxon>Viruses</taxon>
        <taxon>Duplodnaviria</taxon>
        <taxon>Heunggongvirae</taxon>
        <taxon>Uroviricota</taxon>
        <taxon>Caudoviricetes</taxon>
        <taxon>Gervaisevirus</taxon>
        <taxon>Gervaisevirus GP4</taxon>
    </lineage>
</organism>
<dbReference type="PDB" id="8H89">
    <property type="method" value="EM"/>
    <property type="resolution" value="3.70 A"/>
    <property type="chains" value="A/B/C/D/E/F/G/H/I=1-369"/>
</dbReference>
<dbReference type="SMR" id="A0A345GTT3"/>
<dbReference type="NCBIfam" id="TIGR04387">
    <property type="entry name" value="capsid_maj_N4"/>
    <property type="match status" value="1"/>
</dbReference>
<name>A0A345GTT3_9CAUD</name>
<dbReference type="RefSeq" id="YP_010078734.1">
    <property type="nucleotide sequence ID" value="NC_054964.1"/>
</dbReference>
<dbReference type="GeneID" id="65067662"/>
<evidence type="ECO:0000313" key="2">
    <source>
        <dbReference type="Proteomes" id="UP000259464"/>
    </source>
</evidence>
<dbReference type="KEGG" id="vg:65067662"/>
<dbReference type="Pfam" id="PF13252">
    <property type="entry name" value="Phage_capsid_3"/>
    <property type="match status" value="1"/>
</dbReference>
<evidence type="ECO:0007829" key="3">
    <source>
        <dbReference type="PDB" id="8H89"/>
    </source>
</evidence>
<keyword evidence="3" id="KW-0002">3D-structure</keyword>
<dbReference type="EMBL" id="MH638294">
    <property type="protein sequence ID" value="AXG67697.1"/>
    <property type="molecule type" value="Genomic_DNA"/>
</dbReference>